<name>A0A1F6E6X2_9BACT</name>
<dbReference type="Pfam" id="PF00156">
    <property type="entry name" value="Pribosyltran"/>
    <property type="match status" value="1"/>
</dbReference>
<protein>
    <recommendedName>
        <fullName evidence="1">Phosphoribosyltransferase domain-containing protein</fullName>
    </recommendedName>
</protein>
<reference evidence="2 3" key="1">
    <citation type="journal article" date="2016" name="Nat. Commun.">
        <title>Thousands of microbial genomes shed light on interconnected biogeochemical processes in an aquifer system.</title>
        <authorList>
            <person name="Anantharaman K."/>
            <person name="Brown C.T."/>
            <person name="Hug L.A."/>
            <person name="Sharon I."/>
            <person name="Castelle C.J."/>
            <person name="Probst A.J."/>
            <person name="Thomas B.C."/>
            <person name="Singh A."/>
            <person name="Wilkins M.J."/>
            <person name="Karaoz U."/>
            <person name="Brodie E.L."/>
            <person name="Williams K.H."/>
            <person name="Hubbard S.S."/>
            <person name="Banfield J.F."/>
        </authorList>
    </citation>
    <scope>NUCLEOTIDE SEQUENCE [LARGE SCALE GENOMIC DNA]</scope>
</reference>
<evidence type="ECO:0000259" key="1">
    <source>
        <dbReference type="Pfam" id="PF00156"/>
    </source>
</evidence>
<dbReference type="CDD" id="cd06223">
    <property type="entry name" value="PRTases_typeI"/>
    <property type="match status" value="1"/>
</dbReference>
<evidence type="ECO:0000313" key="2">
    <source>
        <dbReference type="EMBL" id="OGG69455.1"/>
    </source>
</evidence>
<dbReference type="SUPFAM" id="SSF53271">
    <property type="entry name" value="PRTase-like"/>
    <property type="match status" value="1"/>
</dbReference>
<dbReference type="Gene3D" id="3.30.1310.20">
    <property type="entry name" value="PRTase-like"/>
    <property type="match status" value="1"/>
</dbReference>
<accession>A0A1F6E6X2</accession>
<proteinExistence type="predicted"/>
<dbReference type="Proteomes" id="UP000176689">
    <property type="component" value="Unassembled WGS sequence"/>
</dbReference>
<dbReference type="Gene3D" id="3.40.50.2020">
    <property type="match status" value="1"/>
</dbReference>
<dbReference type="EMBL" id="MFLP01000031">
    <property type="protein sequence ID" value="OGG69455.1"/>
    <property type="molecule type" value="Genomic_DNA"/>
</dbReference>
<dbReference type="InterPro" id="IPR029057">
    <property type="entry name" value="PRTase-like"/>
</dbReference>
<evidence type="ECO:0000313" key="3">
    <source>
        <dbReference type="Proteomes" id="UP000176689"/>
    </source>
</evidence>
<gene>
    <name evidence="2" type="ORF">A3F27_00960</name>
</gene>
<comment type="caution">
    <text evidence="2">The sequence shown here is derived from an EMBL/GenBank/DDBJ whole genome shotgun (WGS) entry which is preliminary data.</text>
</comment>
<sequence length="208" mass="22556">MFKDRSDAGKQLAGKLMQYSAKDAVVLALPRGGVVTGYEVAKALKLPLDIVVVRKVGHPNNPEYAVCAVNEKGMRLCNEGEAAVIDMAWLTEETLRQKQEAQRRVELYRGNRKQAGVRGKTAIIVDDGVATGLSIRVATRATKAQKPGRIVIAVPVASSEAVRELRAEGADEVIVLEPPEEFLGAVGAHYLRFPQVEDDEVIKLLGSL</sequence>
<dbReference type="AlphaFoldDB" id="A0A1F6E6X2"/>
<dbReference type="InterPro" id="IPR000836">
    <property type="entry name" value="PRTase_dom"/>
</dbReference>
<organism evidence="2 3">
    <name type="scientific">Candidatus Kaiserbacteria bacterium RIFCSPHIGHO2_12_FULL_53_13</name>
    <dbReference type="NCBI Taxonomy" id="1798502"/>
    <lineage>
        <taxon>Bacteria</taxon>
        <taxon>Candidatus Kaiseribacteriota</taxon>
    </lineage>
</organism>
<feature type="domain" description="Phosphoribosyltransferase" evidence="1">
    <location>
        <begin position="10"/>
        <end position="164"/>
    </location>
</feature>